<comment type="function">
    <text evidence="10">Forms passive diffusion pores that allow small molecular weight hydrophilic materials across the outer membrane.</text>
</comment>
<dbReference type="AlphaFoldDB" id="A0A917QCK0"/>
<keyword evidence="7 10" id="KW-0626">Porin</keyword>
<name>A0A917QCK0_9HYPH</name>
<dbReference type="SUPFAM" id="SSF56935">
    <property type="entry name" value="Porins"/>
    <property type="match status" value="1"/>
</dbReference>
<comment type="caution">
    <text evidence="11">The sequence shown here is derived from an EMBL/GenBank/DDBJ whole genome shotgun (WGS) entry which is preliminary data.</text>
</comment>
<evidence type="ECO:0000256" key="6">
    <source>
        <dbReference type="ARBA" id="ARBA00023065"/>
    </source>
</evidence>
<evidence type="ECO:0000256" key="9">
    <source>
        <dbReference type="ARBA" id="ARBA00023237"/>
    </source>
</evidence>
<dbReference type="GO" id="GO:0046930">
    <property type="term" value="C:pore complex"/>
    <property type="evidence" value="ECO:0007669"/>
    <property type="project" value="UniProtKB-KW"/>
</dbReference>
<keyword evidence="5" id="KW-0732">Signal</keyword>
<dbReference type="InterPro" id="IPR003684">
    <property type="entry name" value="Porin_alphabac"/>
</dbReference>
<evidence type="ECO:0000256" key="4">
    <source>
        <dbReference type="ARBA" id="ARBA00022692"/>
    </source>
</evidence>
<keyword evidence="3 10" id="KW-1134">Transmembrane beta strand</keyword>
<keyword evidence="9 10" id="KW-0998">Cell outer membrane</keyword>
<accession>A0A917QCK0</accession>
<comment type="subcellular location">
    <subcellularLocation>
        <location evidence="10">Cell outer membrane</location>
        <topology evidence="10">Multi-pass membrane protein</topology>
    </subcellularLocation>
</comment>
<evidence type="ECO:0000256" key="5">
    <source>
        <dbReference type="ARBA" id="ARBA00022729"/>
    </source>
</evidence>
<evidence type="ECO:0000256" key="3">
    <source>
        <dbReference type="ARBA" id="ARBA00022452"/>
    </source>
</evidence>
<dbReference type="GO" id="GO:0009279">
    <property type="term" value="C:cell outer membrane"/>
    <property type="evidence" value="ECO:0007669"/>
    <property type="project" value="UniProtKB-SubCell"/>
</dbReference>
<keyword evidence="2 10" id="KW-0813">Transport</keyword>
<sequence>MIQQKCLSKTADLPVRAAAPVEYVRICPGDLGNEGFFVIPGTDSCLRIGGRVRAEYRFSDDLDTAGIARVQDDVTFFARGQIELDHRTSIDGNSLRTFIRLQGNSTDGTSSFTLDNAFIQYVFANGSGITAGRVGSFFNFWGGELMSGDNGVYDPTVEMLGATFTFGPGFFASVSVENAKASRDSIFDPLGRIAGFGYGGQQLPNLVGAFGVAQAWGGAQVMAALQQVRHNADVSVDDEVGFAIGAGVDILLPALGARDRLWLQATYADGAINYVDAPTSFSDFSVATHDAYLNAAGTSLSTADGWAVVAAFRHTWTPTITQTIQGAYGEINNPTAGYVMPANTVLASGSPVDYSWYQLGTRIDWTPVSRFTISADVAYTAIETDYAVRNPLTGIADDNSDRWSGRLRIQRDF</sequence>
<evidence type="ECO:0000256" key="1">
    <source>
        <dbReference type="ARBA" id="ARBA00009521"/>
    </source>
</evidence>
<reference evidence="11 12" key="1">
    <citation type="journal article" date="2014" name="Int. J. Syst. Evol. Microbiol.">
        <title>Complete genome sequence of Corynebacterium casei LMG S-19264T (=DSM 44701T), isolated from a smear-ripened cheese.</title>
        <authorList>
            <consortium name="US DOE Joint Genome Institute (JGI-PGF)"/>
            <person name="Walter F."/>
            <person name="Albersmeier A."/>
            <person name="Kalinowski J."/>
            <person name="Ruckert C."/>
        </authorList>
    </citation>
    <scope>NUCLEOTIDE SEQUENCE [LARGE SCALE GENOMIC DNA]</scope>
    <source>
        <strain evidence="11 12">CGMCC 1.9161</strain>
    </source>
</reference>
<evidence type="ECO:0000256" key="10">
    <source>
        <dbReference type="RuleBase" id="RU364005"/>
    </source>
</evidence>
<protein>
    <recommendedName>
        <fullName evidence="10">Porin</fullName>
    </recommendedName>
</protein>
<keyword evidence="4 10" id="KW-0812">Transmembrane</keyword>
<evidence type="ECO:0000256" key="8">
    <source>
        <dbReference type="ARBA" id="ARBA00023136"/>
    </source>
</evidence>
<keyword evidence="6 10" id="KW-0406">Ion transport</keyword>
<dbReference type="Proteomes" id="UP000600449">
    <property type="component" value="Unassembled WGS sequence"/>
</dbReference>
<evidence type="ECO:0000256" key="2">
    <source>
        <dbReference type="ARBA" id="ARBA00022448"/>
    </source>
</evidence>
<gene>
    <name evidence="11" type="ORF">GCM10011322_30040</name>
</gene>
<dbReference type="GO" id="GO:0006811">
    <property type="term" value="P:monoatomic ion transport"/>
    <property type="evidence" value="ECO:0007669"/>
    <property type="project" value="UniProtKB-KW"/>
</dbReference>
<evidence type="ECO:0000256" key="7">
    <source>
        <dbReference type="ARBA" id="ARBA00023114"/>
    </source>
</evidence>
<dbReference type="EMBL" id="BMMF01000009">
    <property type="protein sequence ID" value="GGK40913.1"/>
    <property type="molecule type" value="Genomic_DNA"/>
</dbReference>
<evidence type="ECO:0000313" key="12">
    <source>
        <dbReference type="Proteomes" id="UP000600449"/>
    </source>
</evidence>
<comment type="similarity">
    <text evidence="1 10">Belongs to the alphaproteobacteria porin family.</text>
</comment>
<organism evidence="11 12">
    <name type="scientific">Salinarimonas ramus</name>
    <dbReference type="NCBI Taxonomy" id="690164"/>
    <lineage>
        <taxon>Bacteria</taxon>
        <taxon>Pseudomonadati</taxon>
        <taxon>Pseudomonadota</taxon>
        <taxon>Alphaproteobacteria</taxon>
        <taxon>Hyphomicrobiales</taxon>
        <taxon>Salinarimonadaceae</taxon>
        <taxon>Salinarimonas</taxon>
    </lineage>
</organism>
<keyword evidence="12" id="KW-1185">Reference proteome</keyword>
<dbReference type="GO" id="GO:0015288">
    <property type="term" value="F:porin activity"/>
    <property type="evidence" value="ECO:0007669"/>
    <property type="project" value="UniProtKB-KW"/>
</dbReference>
<comment type="domain">
    <text evidence="10">Consists of 16-stranded beta-barrel sheets, with large surface-exposed loops, that form a transmembrane pore at the center of each barrel. The pore is partially ocluded by a peptide loop that folds into the pore lumen.</text>
</comment>
<dbReference type="Pfam" id="PF02530">
    <property type="entry name" value="Porin_2"/>
    <property type="match status" value="1"/>
</dbReference>
<proteinExistence type="inferred from homology"/>
<keyword evidence="8 10" id="KW-0472">Membrane</keyword>
<evidence type="ECO:0000313" key="11">
    <source>
        <dbReference type="EMBL" id="GGK40913.1"/>
    </source>
</evidence>